<reference evidence="2" key="1">
    <citation type="journal article" date="2021" name="Proc. Natl. Acad. Sci. U.S.A.">
        <title>Global biogeography of chemosynthetic symbionts reveals both localized and globally distributed symbiont groups. .</title>
        <authorList>
            <person name="Osvatic J.T."/>
            <person name="Wilkins L.G.E."/>
            <person name="Leibrecht L."/>
            <person name="Leray M."/>
            <person name="Zauner S."/>
            <person name="Polzin J."/>
            <person name="Camacho Y."/>
            <person name="Gros O."/>
            <person name="van Gils J.A."/>
            <person name="Eisen J.A."/>
            <person name="Petersen J.M."/>
            <person name="Yuen B."/>
        </authorList>
    </citation>
    <scope>NUCLEOTIDE SEQUENCE</scope>
    <source>
        <strain evidence="2">MAGclacostrist064TRANS</strain>
    </source>
</reference>
<dbReference type="Proteomes" id="UP000886667">
    <property type="component" value="Unassembled WGS sequence"/>
</dbReference>
<dbReference type="AlphaFoldDB" id="A0A9E4KAR8"/>
<comment type="caution">
    <text evidence="2">The sequence shown here is derived from an EMBL/GenBank/DDBJ whole genome shotgun (WGS) entry which is preliminary data.</text>
</comment>
<evidence type="ECO:0000313" key="2">
    <source>
        <dbReference type="EMBL" id="MCG7944868.1"/>
    </source>
</evidence>
<dbReference type="EMBL" id="JAEPCM010000016">
    <property type="protein sequence ID" value="MCG7944868.1"/>
    <property type="molecule type" value="Genomic_DNA"/>
</dbReference>
<organism evidence="2 3">
    <name type="scientific">Candidatus Thiodiazotropha taylori</name>
    <dbReference type="NCBI Taxonomy" id="2792791"/>
    <lineage>
        <taxon>Bacteria</taxon>
        <taxon>Pseudomonadati</taxon>
        <taxon>Pseudomonadota</taxon>
        <taxon>Gammaproteobacteria</taxon>
        <taxon>Chromatiales</taxon>
        <taxon>Sedimenticolaceae</taxon>
        <taxon>Candidatus Thiodiazotropha</taxon>
    </lineage>
</organism>
<gene>
    <name evidence="2" type="ORF">JAZ07_00825</name>
</gene>
<proteinExistence type="predicted"/>
<sequence length="407" mass="46545">MSDLVNLEPRPGRVKIEEVIHITEKGNVDITGIIVEFNIHSSVFITSSVAVLTITDHINYLANGELESGDTIKISITYNDATIEYRYKVSKIESIVNFQSGKSYNVKLISDLEYTSIYRRISQSFVGQTSEIAMKIFEEYGDEKYNIWEPSIGHETVCIPMWSPIKTIDWLAKRSRSNDSPSRFMFFQDSMQRYNFMSLAKLREFYQDPVMTYVYNRDNLGEQKASGLHPNSGAVMNTIFSIEFQDLYDARQGYDTGTLRNTKIRTDFTTKTIDYLQNSYWDTYSAKSANNKYLWKYEETEPGKISLENTQYNSTPSGGFNKTSDETTASPRMDVSQQCEIMVVGTPAVDIGMLVNIEIPTMEPESSVKEHDLDQVWSGLYYVVAKRDVMDRTGHKMALRLVKGSKL</sequence>
<accession>A0A9E4KAR8</accession>
<name>A0A9E4KAR8_9GAMM</name>
<evidence type="ECO:0000256" key="1">
    <source>
        <dbReference type="SAM" id="MobiDB-lite"/>
    </source>
</evidence>
<feature type="region of interest" description="Disordered" evidence="1">
    <location>
        <begin position="307"/>
        <end position="332"/>
    </location>
</feature>
<protein>
    <submittedName>
        <fullName evidence="2">Uncharacterized protein</fullName>
    </submittedName>
</protein>
<evidence type="ECO:0000313" key="3">
    <source>
        <dbReference type="Proteomes" id="UP000886667"/>
    </source>
</evidence>